<reference evidence="1 2" key="1">
    <citation type="submission" date="2015-01" db="EMBL/GenBank/DDBJ databases">
        <title>Genome of allotetraploid Gossypium barbadense reveals genomic plasticity and fiber elongation in cotton evolution.</title>
        <authorList>
            <person name="Chen X."/>
            <person name="Liu X."/>
            <person name="Zhao B."/>
            <person name="Zheng H."/>
            <person name="Hu Y."/>
            <person name="Lu G."/>
            <person name="Yang C."/>
            <person name="Chen J."/>
            <person name="Shan C."/>
            <person name="Zhang L."/>
            <person name="Zhou Y."/>
            <person name="Wang L."/>
            <person name="Guo W."/>
            <person name="Bai Y."/>
            <person name="Ruan J."/>
            <person name="Shangguan X."/>
            <person name="Mao Y."/>
            <person name="Jiang J."/>
            <person name="Zhu Y."/>
            <person name="Lei J."/>
            <person name="Kang H."/>
            <person name="Chen S."/>
            <person name="He X."/>
            <person name="Wang R."/>
            <person name="Wang Y."/>
            <person name="Chen J."/>
            <person name="Wang L."/>
            <person name="Yu S."/>
            <person name="Wang B."/>
            <person name="Wei J."/>
            <person name="Song S."/>
            <person name="Lu X."/>
            <person name="Gao Z."/>
            <person name="Gu W."/>
            <person name="Deng X."/>
            <person name="Ma D."/>
            <person name="Wang S."/>
            <person name="Liang W."/>
            <person name="Fang L."/>
            <person name="Cai C."/>
            <person name="Zhu X."/>
            <person name="Zhou B."/>
            <person name="Zhang Y."/>
            <person name="Chen Z."/>
            <person name="Xu S."/>
            <person name="Zhu R."/>
            <person name="Wang S."/>
            <person name="Zhang T."/>
            <person name="Zhao G."/>
        </authorList>
    </citation>
    <scope>NUCLEOTIDE SEQUENCE [LARGE SCALE GENOMIC DNA]</scope>
    <source>
        <strain evidence="2">cv. Xinhai21</strain>
        <tissue evidence="1">Leaf</tissue>
    </source>
</reference>
<dbReference type="AlphaFoldDB" id="A0A2P5XMB6"/>
<sequence length="109" mass="12452">MKIQIRRGRGKISSLDGDECGWIFVLIRSANAQLSSVFEVLGVFIFGPMVREMEGLKRGGIFTGLMSAEKKEQGKRKRLKGRNTYLGAFLPWGFERQEKEEKKEELVKV</sequence>
<name>A0A2P5XMB6_GOSBA</name>
<evidence type="ECO:0000313" key="2">
    <source>
        <dbReference type="Proteomes" id="UP000239757"/>
    </source>
</evidence>
<evidence type="ECO:0000313" key="1">
    <source>
        <dbReference type="EMBL" id="PPS04456.1"/>
    </source>
</evidence>
<organism evidence="1 2">
    <name type="scientific">Gossypium barbadense</name>
    <name type="common">Sea Island cotton</name>
    <name type="synonym">Hibiscus barbadensis</name>
    <dbReference type="NCBI Taxonomy" id="3634"/>
    <lineage>
        <taxon>Eukaryota</taxon>
        <taxon>Viridiplantae</taxon>
        <taxon>Streptophyta</taxon>
        <taxon>Embryophyta</taxon>
        <taxon>Tracheophyta</taxon>
        <taxon>Spermatophyta</taxon>
        <taxon>Magnoliopsida</taxon>
        <taxon>eudicotyledons</taxon>
        <taxon>Gunneridae</taxon>
        <taxon>Pentapetalae</taxon>
        <taxon>rosids</taxon>
        <taxon>malvids</taxon>
        <taxon>Malvales</taxon>
        <taxon>Malvaceae</taxon>
        <taxon>Malvoideae</taxon>
        <taxon>Gossypium</taxon>
    </lineage>
</organism>
<accession>A0A2P5XMB6</accession>
<proteinExistence type="predicted"/>
<dbReference type="EMBL" id="KZ664594">
    <property type="protein sequence ID" value="PPS04456.1"/>
    <property type="molecule type" value="Genomic_DNA"/>
</dbReference>
<protein>
    <submittedName>
        <fullName evidence="1">Uncharacterized protein</fullName>
    </submittedName>
</protein>
<gene>
    <name evidence="1" type="ORF">GOBAR_AA16205</name>
</gene>
<dbReference type="Proteomes" id="UP000239757">
    <property type="component" value="Unassembled WGS sequence"/>
</dbReference>